<sequence length="448" mass="50253">MKKVRPTKKQIMAFSLLLSLAVAPFASVFGIYDSMASSPFSSKDMSCGPWGITQNSNSTVSGIQGLFVVDFTFGSMPFPLAKLIDIIWDLVVGRGVQMLAWWVSYVVFTDALFRAIERHPAPYRSFTNISLEGPSLASIGTLIADLRKHRSKRTVWLFVFMVISSLYVLSLPTLLSAMTGYVGSSVPYVSLKGSQQMVSVNDFVYSNIILDGSQLGLQNGSCVHIDIINSWDNFCFPRRDTCNCSAPDGQKMSYYQFIQDYPTLSEDQCIFNYTNNTQMFYNAFEAKNESCDANFTIAIDNKVYTLSYLNATKGYCYNNTGYPYAYVQENSICMPDTNHPTYEWGFSTMLSAVVVILQFIWGLAMYAVWLDAQWNSTLVKAGYKMTQLRAALTLSTAAQETLGLELEEMLKVRKNELERNLLSERAEVNFKMFGTELPFAAVEAHEGT</sequence>
<reference evidence="2 3" key="1">
    <citation type="journal article" date="2016" name="Nat. Commun.">
        <title>Ectomycorrhizal ecology is imprinted in the genome of the dominant symbiotic fungus Cenococcum geophilum.</title>
        <authorList>
            <consortium name="DOE Joint Genome Institute"/>
            <person name="Peter M."/>
            <person name="Kohler A."/>
            <person name="Ohm R.A."/>
            <person name="Kuo A."/>
            <person name="Krutzmann J."/>
            <person name="Morin E."/>
            <person name="Arend M."/>
            <person name="Barry K.W."/>
            <person name="Binder M."/>
            <person name="Choi C."/>
            <person name="Clum A."/>
            <person name="Copeland A."/>
            <person name="Grisel N."/>
            <person name="Haridas S."/>
            <person name="Kipfer T."/>
            <person name="LaButti K."/>
            <person name="Lindquist E."/>
            <person name="Lipzen A."/>
            <person name="Maire R."/>
            <person name="Meier B."/>
            <person name="Mihaltcheva S."/>
            <person name="Molinier V."/>
            <person name="Murat C."/>
            <person name="Poggeler S."/>
            <person name="Quandt C.A."/>
            <person name="Sperisen C."/>
            <person name="Tritt A."/>
            <person name="Tisserant E."/>
            <person name="Crous P.W."/>
            <person name="Henrissat B."/>
            <person name="Nehls U."/>
            <person name="Egli S."/>
            <person name="Spatafora J.W."/>
            <person name="Grigoriev I.V."/>
            <person name="Martin F.M."/>
        </authorList>
    </citation>
    <scope>NUCLEOTIDE SEQUENCE [LARGE SCALE GENOMIC DNA]</scope>
    <source>
        <strain evidence="2 3">CBS 459.81</strain>
    </source>
</reference>
<gene>
    <name evidence="2" type="ORF">K432DRAFT_354459</name>
</gene>
<feature type="transmembrane region" description="Helical" evidence="1">
    <location>
        <begin position="155"/>
        <end position="175"/>
    </location>
</feature>
<keyword evidence="1" id="KW-0812">Transmembrane</keyword>
<accession>A0A8E2E9L8</accession>
<keyword evidence="1" id="KW-0472">Membrane</keyword>
<dbReference type="OrthoDB" id="3903561at2759"/>
<evidence type="ECO:0000313" key="2">
    <source>
        <dbReference type="EMBL" id="OCK79676.1"/>
    </source>
</evidence>
<organism evidence="2 3">
    <name type="scientific">Lepidopterella palustris CBS 459.81</name>
    <dbReference type="NCBI Taxonomy" id="1314670"/>
    <lineage>
        <taxon>Eukaryota</taxon>
        <taxon>Fungi</taxon>
        <taxon>Dikarya</taxon>
        <taxon>Ascomycota</taxon>
        <taxon>Pezizomycotina</taxon>
        <taxon>Dothideomycetes</taxon>
        <taxon>Pleosporomycetidae</taxon>
        <taxon>Mytilinidiales</taxon>
        <taxon>Argynnaceae</taxon>
        <taxon>Lepidopterella</taxon>
    </lineage>
</organism>
<dbReference type="Proteomes" id="UP000250266">
    <property type="component" value="Unassembled WGS sequence"/>
</dbReference>
<keyword evidence="1" id="KW-1133">Transmembrane helix</keyword>
<dbReference type="AlphaFoldDB" id="A0A8E2E9L8"/>
<protein>
    <submittedName>
        <fullName evidence="2">Uncharacterized protein</fullName>
    </submittedName>
</protein>
<name>A0A8E2E9L8_9PEZI</name>
<dbReference type="EMBL" id="KV744993">
    <property type="protein sequence ID" value="OCK79676.1"/>
    <property type="molecule type" value="Genomic_DNA"/>
</dbReference>
<proteinExistence type="predicted"/>
<evidence type="ECO:0000256" key="1">
    <source>
        <dbReference type="SAM" id="Phobius"/>
    </source>
</evidence>
<keyword evidence="3" id="KW-1185">Reference proteome</keyword>
<feature type="transmembrane region" description="Helical" evidence="1">
    <location>
        <begin position="344"/>
        <end position="370"/>
    </location>
</feature>
<evidence type="ECO:0000313" key="3">
    <source>
        <dbReference type="Proteomes" id="UP000250266"/>
    </source>
</evidence>